<evidence type="ECO:0000256" key="3">
    <source>
        <dbReference type="ARBA" id="ARBA00004496"/>
    </source>
</evidence>
<feature type="region of interest" description="Disordered" evidence="15">
    <location>
        <begin position="332"/>
        <end position="357"/>
    </location>
</feature>
<dbReference type="GO" id="GO:0003723">
    <property type="term" value="F:RNA binding"/>
    <property type="evidence" value="ECO:0007669"/>
    <property type="project" value="UniProtKB-KW"/>
</dbReference>
<feature type="region of interest" description="Disordered" evidence="15">
    <location>
        <begin position="1"/>
        <end position="78"/>
    </location>
</feature>
<comment type="subcellular location">
    <subcellularLocation>
        <location evidence="3">Cytoplasm</location>
    </subcellularLocation>
    <subcellularLocation>
        <location evidence="2">Nucleus</location>
    </subcellularLocation>
</comment>
<organism evidence="16 17">
    <name type="scientific">Pseudo-nitzschia multistriata</name>
    <dbReference type="NCBI Taxonomy" id="183589"/>
    <lineage>
        <taxon>Eukaryota</taxon>
        <taxon>Sar</taxon>
        <taxon>Stramenopiles</taxon>
        <taxon>Ochrophyta</taxon>
        <taxon>Bacillariophyta</taxon>
        <taxon>Bacillariophyceae</taxon>
        <taxon>Bacillariophycidae</taxon>
        <taxon>Bacillariales</taxon>
        <taxon>Bacillariaceae</taxon>
        <taxon>Pseudo-nitzschia</taxon>
    </lineage>
</organism>
<keyword evidence="11" id="KW-0694">RNA-binding</keyword>
<evidence type="ECO:0000256" key="10">
    <source>
        <dbReference type="ARBA" id="ARBA00022839"/>
    </source>
</evidence>
<dbReference type="InterPro" id="IPR012337">
    <property type="entry name" value="RNaseH-like_sf"/>
</dbReference>
<keyword evidence="14" id="KW-0539">Nucleus</keyword>
<feature type="compositionally biased region" description="Polar residues" evidence="15">
    <location>
        <begin position="69"/>
        <end position="78"/>
    </location>
</feature>
<dbReference type="SUPFAM" id="SSF53098">
    <property type="entry name" value="Ribonuclease H-like"/>
    <property type="match status" value="1"/>
</dbReference>
<dbReference type="AlphaFoldDB" id="A0A448YYA5"/>
<dbReference type="GO" id="GO:0005634">
    <property type="term" value="C:nucleus"/>
    <property type="evidence" value="ECO:0007669"/>
    <property type="project" value="UniProtKB-SubCell"/>
</dbReference>
<evidence type="ECO:0000313" key="16">
    <source>
        <dbReference type="EMBL" id="VEU34735.1"/>
    </source>
</evidence>
<keyword evidence="9" id="KW-0378">Hydrolase</keyword>
<protein>
    <recommendedName>
        <fullName evidence="5">poly(A)-specific ribonuclease</fullName>
        <ecNumber evidence="5">3.1.13.4</ecNumber>
    </recommendedName>
</protein>
<evidence type="ECO:0000256" key="14">
    <source>
        <dbReference type="ARBA" id="ARBA00023242"/>
    </source>
</evidence>
<dbReference type="InterPro" id="IPR036397">
    <property type="entry name" value="RNaseH_sf"/>
</dbReference>
<evidence type="ECO:0000256" key="11">
    <source>
        <dbReference type="ARBA" id="ARBA00022884"/>
    </source>
</evidence>
<keyword evidence="17" id="KW-1185">Reference proteome</keyword>
<gene>
    <name evidence="16" type="ORF">PSNMU_V1.4_AUG-EV-PASAV3_0014630</name>
</gene>
<dbReference type="InterPro" id="IPR039637">
    <property type="entry name" value="CNOT7/CNOT8/Pop2"/>
</dbReference>
<keyword evidence="12" id="KW-0805">Transcription regulation</keyword>
<dbReference type="EMBL" id="CAACVS010000037">
    <property type="protein sequence ID" value="VEU34735.1"/>
    <property type="molecule type" value="Genomic_DNA"/>
</dbReference>
<evidence type="ECO:0000256" key="8">
    <source>
        <dbReference type="ARBA" id="ARBA00022723"/>
    </source>
</evidence>
<comment type="similarity">
    <text evidence="4">Belongs to the CAF1 family.</text>
</comment>
<dbReference type="GO" id="GO:0030014">
    <property type="term" value="C:CCR4-NOT complex"/>
    <property type="evidence" value="ECO:0007669"/>
    <property type="project" value="InterPro"/>
</dbReference>
<dbReference type="Gene3D" id="3.30.420.10">
    <property type="entry name" value="Ribonuclease H-like superfamily/Ribonuclease H"/>
    <property type="match status" value="1"/>
</dbReference>
<evidence type="ECO:0000256" key="5">
    <source>
        <dbReference type="ARBA" id="ARBA00012161"/>
    </source>
</evidence>
<feature type="compositionally biased region" description="Low complexity" evidence="15">
    <location>
        <begin position="38"/>
        <end position="48"/>
    </location>
</feature>
<evidence type="ECO:0000256" key="6">
    <source>
        <dbReference type="ARBA" id="ARBA00022490"/>
    </source>
</evidence>
<dbReference type="EC" id="3.1.13.4" evidence="5"/>
<name>A0A448YYA5_9STRA</name>
<keyword evidence="13" id="KW-0804">Transcription</keyword>
<dbReference type="PANTHER" id="PTHR10797">
    <property type="entry name" value="CCR4-NOT TRANSCRIPTION COMPLEX SUBUNIT"/>
    <property type="match status" value="1"/>
</dbReference>
<sequence>MAAAATKLSSQSPPFNPNRILARDHSQSPIPPPNAYGSRSRSTSPSYSHNNNPNRGISTPGGVRRRIQYPTNPNTAHSNAVAKHTFEHNGETLEIRNVWAENVEEEMRVIRSLVEKYPYVSMDTEFPGVVAKPVTESYTSDYHYKSLKVNVDLLKIIQLGLSFSDEKGNLCKECPCWQFNFAFDLDGDMFAQDSIDLLVHSGISFTDHATRGIDPQLFGELLMVSGLVLDDRVKWVTYHAGYDFAYLLKILTTKELPADEKGFFELLRIYFPTIYDIKYMTSLCDGHRFMGGLQRLADDLGCQRLGAEHQAGSDSLLTKDAFFALVKAKFQDKPKSGGKKGKAGNSNNKSGQQASSADRCWFDDARFANELYGYGNNHTVRKGAASHARDISSISSGPNE</sequence>
<dbReference type="GO" id="GO:0005737">
    <property type="term" value="C:cytoplasm"/>
    <property type="evidence" value="ECO:0007669"/>
    <property type="project" value="UniProtKB-SubCell"/>
</dbReference>
<keyword evidence="7" id="KW-0540">Nuclease</keyword>
<dbReference type="GO" id="GO:0004535">
    <property type="term" value="F:poly(A)-specific ribonuclease activity"/>
    <property type="evidence" value="ECO:0007669"/>
    <property type="project" value="UniProtKB-EC"/>
</dbReference>
<comment type="catalytic activity">
    <reaction evidence="1">
        <text>Exonucleolytic cleavage of poly(A) to 5'-AMP.</text>
        <dbReference type="EC" id="3.1.13.4"/>
    </reaction>
</comment>
<evidence type="ECO:0000256" key="2">
    <source>
        <dbReference type="ARBA" id="ARBA00004123"/>
    </source>
</evidence>
<dbReference type="Pfam" id="PF04857">
    <property type="entry name" value="CAF1"/>
    <property type="match status" value="2"/>
</dbReference>
<keyword evidence="6" id="KW-0963">Cytoplasm</keyword>
<keyword evidence="10" id="KW-0269">Exonuclease</keyword>
<evidence type="ECO:0000313" key="17">
    <source>
        <dbReference type="Proteomes" id="UP000291116"/>
    </source>
</evidence>
<dbReference type="FunFam" id="3.30.420.10:FF:000048">
    <property type="entry name" value="CCR4-associated factor 1, putative"/>
    <property type="match status" value="1"/>
</dbReference>
<evidence type="ECO:0000256" key="7">
    <source>
        <dbReference type="ARBA" id="ARBA00022722"/>
    </source>
</evidence>
<dbReference type="InterPro" id="IPR006941">
    <property type="entry name" value="RNase_CAF1"/>
</dbReference>
<proteinExistence type="inferred from homology"/>
<dbReference type="Proteomes" id="UP000291116">
    <property type="component" value="Unassembled WGS sequence"/>
</dbReference>
<dbReference type="OrthoDB" id="1164111at2759"/>
<evidence type="ECO:0000256" key="4">
    <source>
        <dbReference type="ARBA" id="ARBA00008372"/>
    </source>
</evidence>
<dbReference type="GO" id="GO:0046872">
    <property type="term" value="F:metal ion binding"/>
    <property type="evidence" value="ECO:0007669"/>
    <property type="project" value="UniProtKB-KW"/>
</dbReference>
<reference evidence="16 17" key="1">
    <citation type="submission" date="2019-01" db="EMBL/GenBank/DDBJ databases">
        <authorList>
            <person name="Ferrante I. M."/>
        </authorList>
    </citation>
    <scope>NUCLEOTIDE SEQUENCE [LARGE SCALE GENOMIC DNA]</scope>
    <source>
        <strain evidence="16 17">B856</strain>
    </source>
</reference>
<evidence type="ECO:0000256" key="9">
    <source>
        <dbReference type="ARBA" id="ARBA00022801"/>
    </source>
</evidence>
<evidence type="ECO:0000256" key="1">
    <source>
        <dbReference type="ARBA" id="ARBA00001663"/>
    </source>
</evidence>
<keyword evidence="8" id="KW-0479">Metal-binding</keyword>
<evidence type="ECO:0000256" key="13">
    <source>
        <dbReference type="ARBA" id="ARBA00023163"/>
    </source>
</evidence>
<evidence type="ECO:0000256" key="12">
    <source>
        <dbReference type="ARBA" id="ARBA00023015"/>
    </source>
</evidence>
<accession>A0A448YYA5</accession>
<evidence type="ECO:0000256" key="15">
    <source>
        <dbReference type="SAM" id="MobiDB-lite"/>
    </source>
</evidence>